<evidence type="ECO:0000259" key="7">
    <source>
        <dbReference type="SMART" id="SM00849"/>
    </source>
</evidence>
<accession>A0ABT0R0Z7</accession>
<dbReference type="InterPro" id="IPR001279">
    <property type="entry name" value="Metallo-B-lactamas"/>
</dbReference>
<keyword evidence="9" id="KW-1185">Reference proteome</keyword>
<keyword evidence="4 6" id="KW-1133">Transmembrane helix</keyword>
<feature type="transmembrane region" description="Helical" evidence="6">
    <location>
        <begin position="474"/>
        <end position="492"/>
    </location>
</feature>
<dbReference type="EMBL" id="JAKNCJ010000004">
    <property type="protein sequence ID" value="MCL6423599.1"/>
    <property type="molecule type" value="Genomic_DNA"/>
</dbReference>
<evidence type="ECO:0000256" key="4">
    <source>
        <dbReference type="ARBA" id="ARBA00022989"/>
    </source>
</evidence>
<feature type="transmembrane region" description="Helical" evidence="6">
    <location>
        <begin position="379"/>
        <end position="401"/>
    </location>
</feature>
<dbReference type="RefSeq" id="WP_249737678.1">
    <property type="nucleotide sequence ID" value="NZ_JAKNCJ010000004.1"/>
</dbReference>
<feature type="transmembrane region" description="Helical" evidence="6">
    <location>
        <begin position="316"/>
        <end position="336"/>
    </location>
</feature>
<feature type="transmembrane region" description="Helical" evidence="6">
    <location>
        <begin position="21"/>
        <end position="52"/>
    </location>
</feature>
<feature type="transmembrane region" description="Helical" evidence="6">
    <location>
        <begin position="250"/>
        <end position="274"/>
    </location>
</feature>
<evidence type="ECO:0000256" key="2">
    <source>
        <dbReference type="ARBA" id="ARBA00022475"/>
    </source>
</evidence>
<evidence type="ECO:0000256" key="1">
    <source>
        <dbReference type="ARBA" id="ARBA00004651"/>
    </source>
</evidence>
<feature type="transmembrane region" description="Helical" evidence="6">
    <location>
        <begin position="442"/>
        <end position="462"/>
    </location>
</feature>
<proteinExistence type="predicted"/>
<evidence type="ECO:0000256" key="3">
    <source>
        <dbReference type="ARBA" id="ARBA00022692"/>
    </source>
</evidence>
<reference evidence="8" key="1">
    <citation type="submission" date="2022-02" db="EMBL/GenBank/DDBJ databases">
        <authorList>
            <person name="Lee M."/>
            <person name="Kim S.-J."/>
            <person name="Jung M.-Y."/>
        </authorList>
    </citation>
    <scope>NUCLEOTIDE SEQUENCE</scope>
    <source>
        <strain evidence="8">JHP9</strain>
    </source>
</reference>
<organism evidence="8 9">
    <name type="scientific">Brachybacterium equifaecis</name>
    <dbReference type="NCBI Taxonomy" id="2910770"/>
    <lineage>
        <taxon>Bacteria</taxon>
        <taxon>Bacillati</taxon>
        <taxon>Actinomycetota</taxon>
        <taxon>Actinomycetes</taxon>
        <taxon>Micrococcales</taxon>
        <taxon>Dermabacteraceae</taxon>
        <taxon>Brachybacterium</taxon>
    </lineage>
</organism>
<evidence type="ECO:0000313" key="9">
    <source>
        <dbReference type="Proteomes" id="UP001203761"/>
    </source>
</evidence>
<dbReference type="InterPro" id="IPR035681">
    <property type="entry name" value="ComA-like_MBL"/>
</dbReference>
<dbReference type="InterPro" id="IPR036866">
    <property type="entry name" value="RibonucZ/Hydroxyglut_hydro"/>
</dbReference>
<evidence type="ECO:0000313" key="8">
    <source>
        <dbReference type="EMBL" id="MCL6423599.1"/>
    </source>
</evidence>
<keyword evidence="3 6" id="KW-0812">Transmembrane</keyword>
<dbReference type="Proteomes" id="UP001203761">
    <property type="component" value="Unassembled WGS sequence"/>
</dbReference>
<sequence length="780" mass="79178">MSTKPPVVRRTDLRLLPAAAMLWAAAVLGIHAGAASALTAIAGVLTCVLAAALLARSQGTRDALLAHLGLLVLGAMLLVPALHREDATREALTDAVESGARVEVLARASADARPREGGAAWQAGGHAVMVRTQPGPARVGTRTLDLPAGSRMLATGGPGSVLGAVRAGATVRLRGTVAASGGLLILRVDRAQLVENPEGPAAELRAASRTLTAALPADEAAMARGMTTGDTNGMSEHTLEIMRQAGISHLVAVSGSNLWLVLGAVMAPCLLLGVRRRSRIALGALAAGGYVVLVGPEPSVLRAATMAAPILAARFVGVRASPLAALCAAAAVWSALDPATSASIGFLLSALATAAILILAPLLAQALHAASGGRIPTAWWLVITVPLAAQLACAPVLVLLSPEVSLWSVPVNILVAPIVGPATVIGMLALLLGPFFPGLASVLWQLCAGGAHLVIALATAAQGLPGAHLAVPEGAAGCMAMIGVLVVVLCCARWQHLAIVRWSLAAALVVLLAPPLFARGPTGAAAQWRIAACAVGQGDAVLLRASTTILIDTGPDPAALTQCLDRLGVEQIDLLVLTHPHADHVGGRDALTGERAPRAQWICPLETAPAQSLPAPAAQPVSTGARWSGGGLSLEVLWPPSAEAARSADARESGGGEDDGANDCSLVIAAAWEDGTTYVGLGDLEPVAQGELAALPLPRATVLKAAHHGSRRQDPGLYARLQPRLVLFTVGADNSFGHPAQETVDLATRLGASSARTDRDGTIVLPASDVLSPRSVGPGR</sequence>
<feature type="transmembrane region" description="Helical" evidence="6">
    <location>
        <begin position="64"/>
        <end position="82"/>
    </location>
</feature>
<feature type="transmembrane region" description="Helical" evidence="6">
    <location>
        <begin position="499"/>
        <end position="517"/>
    </location>
</feature>
<dbReference type="SUPFAM" id="SSF56281">
    <property type="entry name" value="Metallo-hydrolase/oxidoreductase"/>
    <property type="match status" value="1"/>
</dbReference>
<dbReference type="PANTHER" id="PTHR30619:SF1">
    <property type="entry name" value="RECOMBINATION PROTEIN 2"/>
    <property type="match status" value="1"/>
</dbReference>
<keyword evidence="5 6" id="KW-0472">Membrane</keyword>
<comment type="subcellular location">
    <subcellularLocation>
        <location evidence="1">Cell membrane</location>
        <topology evidence="1">Multi-pass membrane protein</topology>
    </subcellularLocation>
</comment>
<dbReference type="InterPro" id="IPR004477">
    <property type="entry name" value="ComEC_N"/>
</dbReference>
<dbReference type="SMART" id="SM00849">
    <property type="entry name" value="Lactamase_B"/>
    <property type="match status" value="1"/>
</dbReference>
<dbReference type="Pfam" id="PF03772">
    <property type="entry name" value="Competence"/>
    <property type="match status" value="1"/>
</dbReference>
<dbReference type="InterPro" id="IPR052159">
    <property type="entry name" value="Competence_DNA_uptake"/>
</dbReference>
<feature type="domain" description="Metallo-beta-lactamase" evidence="7">
    <location>
        <begin position="537"/>
        <end position="707"/>
    </location>
</feature>
<keyword evidence="2" id="KW-1003">Cell membrane</keyword>
<dbReference type="PANTHER" id="PTHR30619">
    <property type="entry name" value="DNA INTERNALIZATION/COMPETENCE PROTEIN COMEC/REC2"/>
    <property type="match status" value="1"/>
</dbReference>
<feature type="transmembrane region" description="Helical" evidence="6">
    <location>
        <begin position="342"/>
        <end position="367"/>
    </location>
</feature>
<comment type="caution">
    <text evidence="8">The sequence shown here is derived from an EMBL/GenBank/DDBJ whole genome shotgun (WGS) entry which is preliminary data.</text>
</comment>
<protein>
    <submittedName>
        <fullName evidence="8">ComEC/Rec2 family competence protein</fullName>
    </submittedName>
</protein>
<name>A0ABT0R0Z7_9MICO</name>
<dbReference type="NCBIfam" id="TIGR00360">
    <property type="entry name" value="ComEC_N-term"/>
    <property type="match status" value="1"/>
</dbReference>
<dbReference type="Gene3D" id="3.60.15.10">
    <property type="entry name" value="Ribonuclease Z/Hydroxyacylglutathione hydrolase-like"/>
    <property type="match status" value="1"/>
</dbReference>
<gene>
    <name evidence="8" type="ORF">Bequi_09410</name>
</gene>
<dbReference type="CDD" id="cd07731">
    <property type="entry name" value="ComA-like_MBL-fold"/>
    <property type="match status" value="1"/>
</dbReference>
<dbReference type="Pfam" id="PF00753">
    <property type="entry name" value="Lactamase_B"/>
    <property type="match status" value="1"/>
</dbReference>
<feature type="transmembrane region" description="Helical" evidence="6">
    <location>
        <begin position="413"/>
        <end position="435"/>
    </location>
</feature>
<evidence type="ECO:0000256" key="5">
    <source>
        <dbReference type="ARBA" id="ARBA00023136"/>
    </source>
</evidence>
<evidence type="ECO:0000256" key="6">
    <source>
        <dbReference type="SAM" id="Phobius"/>
    </source>
</evidence>